<proteinExistence type="predicted"/>
<evidence type="ECO:0000313" key="1">
    <source>
        <dbReference type="EMBL" id="THH08111.1"/>
    </source>
</evidence>
<dbReference type="SUPFAM" id="SSF48208">
    <property type="entry name" value="Six-hairpin glycosidases"/>
    <property type="match status" value="1"/>
</dbReference>
<dbReference type="GO" id="GO:0005975">
    <property type="term" value="P:carbohydrate metabolic process"/>
    <property type="evidence" value="ECO:0007669"/>
    <property type="project" value="InterPro"/>
</dbReference>
<dbReference type="AlphaFoldDB" id="A0A4S4LAK9"/>
<sequence length="714" mass="78978">MRDALFTRLLFLVLGTSPAMLINTLILLTSCFIVLGTASTASSTKIDRRAVVSHFNPTRNASSPSTPVQVGNGNFAFGADITGLQTFSPFAIMSSWGWKNDSLPPGRTYADILNYTGESLDNHGRNVTYMYGGAPDLQQWLIANPNRVNLARVGLLFLTPSGAVRNVSEADLSAKMQSLDLWEGQLTSTFELDGTEVRVTTLCAQDSDTVGVALDSDLVAQGQLGLFFDFPWNDGSQKFSAPFVGVFNMSSNHTTYLASTIPTEDAQAQITHTLVNNSFITTLGGAPFTITRDTPAEHRYSVHPATRNATNFSISVNFALQPPDSLSSFDRVRSEDTRAEELQRRIILSQYLLRVNEAGDYPPQESGLVNNGWYGKFHMEMYFWHCVHWSLWSQSDLLERSSTVYSRFLPTALARAQIQQGFPHGTARWSKMTDPTGRSSPGEINELLIWQQVHPLVFAEYAYRLSPTRDTLDRWRDVVRVSADWMYTDPLVTRNPAFELAYWRLGLSLAESWFARLGEPASSSWAHVREGLAPLPVEGGVYAVYEGIDSDFWDGPTYTNDHPSLVGLYGWLPPTEGLDVQMAKLTMEKVWTHWNISNCWGWDFGMLAMSAARNGEPEHAVEWLLDPIFTFDDVGMPTGGARAPVPYFPGSGGLLLAVAMMAEGWDGDMNSTCIIVDVGVNSTNSINLNAGRGKAPGFPENGWNVRVEGMHKVL</sequence>
<dbReference type="PROSITE" id="PS51257">
    <property type="entry name" value="PROKAR_LIPOPROTEIN"/>
    <property type="match status" value="1"/>
</dbReference>
<organism evidence="1 2">
    <name type="scientific">Phellinidium pouzarii</name>
    <dbReference type="NCBI Taxonomy" id="167371"/>
    <lineage>
        <taxon>Eukaryota</taxon>
        <taxon>Fungi</taxon>
        <taxon>Dikarya</taxon>
        <taxon>Basidiomycota</taxon>
        <taxon>Agaricomycotina</taxon>
        <taxon>Agaricomycetes</taxon>
        <taxon>Hymenochaetales</taxon>
        <taxon>Hymenochaetaceae</taxon>
        <taxon>Phellinidium</taxon>
    </lineage>
</organism>
<accession>A0A4S4LAK9</accession>
<gene>
    <name evidence="1" type="ORF">EW145_g2934</name>
</gene>
<dbReference type="InterPro" id="IPR008928">
    <property type="entry name" value="6-hairpin_glycosidase_sf"/>
</dbReference>
<keyword evidence="2" id="KW-1185">Reference proteome</keyword>
<dbReference type="EMBL" id="SGPK01000113">
    <property type="protein sequence ID" value="THH08111.1"/>
    <property type="molecule type" value="Genomic_DNA"/>
</dbReference>
<evidence type="ECO:0008006" key="3">
    <source>
        <dbReference type="Google" id="ProtNLM"/>
    </source>
</evidence>
<dbReference type="OrthoDB" id="3534988at2759"/>
<name>A0A4S4LAK9_9AGAM</name>
<protein>
    <recommendedName>
        <fullName evidence="3">Six-hairpin glycosidase-like protein</fullName>
    </recommendedName>
</protein>
<reference evidence="1 2" key="1">
    <citation type="submission" date="2019-02" db="EMBL/GenBank/DDBJ databases">
        <title>Genome sequencing of the rare red list fungi Phellinidium pouzarii.</title>
        <authorList>
            <person name="Buettner E."/>
            <person name="Kellner H."/>
        </authorList>
    </citation>
    <scope>NUCLEOTIDE SEQUENCE [LARGE SCALE GENOMIC DNA]</scope>
    <source>
        <strain evidence="1 2">DSM 108285</strain>
    </source>
</reference>
<evidence type="ECO:0000313" key="2">
    <source>
        <dbReference type="Proteomes" id="UP000308199"/>
    </source>
</evidence>
<dbReference type="Proteomes" id="UP000308199">
    <property type="component" value="Unassembled WGS sequence"/>
</dbReference>
<comment type="caution">
    <text evidence="1">The sequence shown here is derived from an EMBL/GenBank/DDBJ whole genome shotgun (WGS) entry which is preliminary data.</text>
</comment>